<dbReference type="Proteomes" id="UP000054047">
    <property type="component" value="Unassembled WGS sequence"/>
</dbReference>
<accession>A0A0C2DYM6</accession>
<keyword evidence="3" id="KW-0645">Protease</keyword>
<sequence>MRYGPQVATYIVYEDFRYYRGGIYEHKTGAQSGAHAVKLIGWGVENGTKYWHIANSWSTDWGEKGYFRIVRGKNNCKIEQGITAGTFKL</sequence>
<keyword evidence="4" id="KW-1185">Reference proteome</keyword>
<dbReference type="GO" id="GO:0008234">
    <property type="term" value="F:cysteine-type peptidase activity"/>
    <property type="evidence" value="ECO:0007669"/>
    <property type="project" value="InterPro"/>
</dbReference>
<protein>
    <submittedName>
        <fullName evidence="3">Papain family cysteine protease</fullName>
    </submittedName>
</protein>
<dbReference type="OrthoDB" id="5847537at2759"/>
<dbReference type="PROSITE" id="PS00639">
    <property type="entry name" value="THIOL_PROTEASE_HIS"/>
    <property type="match status" value="1"/>
</dbReference>
<evidence type="ECO:0000259" key="2">
    <source>
        <dbReference type="Pfam" id="PF00112"/>
    </source>
</evidence>
<comment type="similarity">
    <text evidence="1">Belongs to the peptidase C1 family.</text>
</comment>
<evidence type="ECO:0000256" key="1">
    <source>
        <dbReference type="ARBA" id="ARBA00008455"/>
    </source>
</evidence>
<organism evidence="3 4">
    <name type="scientific">Ancylostoma duodenale</name>
    <dbReference type="NCBI Taxonomy" id="51022"/>
    <lineage>
        <taxon>Eukaryota</taxon>
        <taxon>Metazoa</taxon>
        <taxon>Ecdysozoa</taxon>
        <taxon>Nematoda</taxon>
        <taxon>Chromadorea</taxon>
        <taxon>Rhabditida</taxon>
        <taxon>Rhabditina</taxon>
        <taxon>Rhabditomorpha</taxon>
        <taxon>Strongyloidea</taxon>
        <taxon>Ancylostomatidae</taxon>
        <taxon>Ancylostomatinae</taxon>
        <taxon>Ancylostoma</taxon>
    </lineage>
</organism>
<keyword evidence="3" id="KW-0378">Hydrolase</keyword>
<dbReference type="AlphaFoldDB" id="A0A0C2DYM6"/>
<dbReference type="Gene3D" id="3.90.70.10">
    <property type="entry name" value="Cysteine proteinases"/>
    <property type="match status" value="1"/>
</dbReference>
<evidence type="ECO:0000313" key="3">
    <source>
        <dbReference type="EMBL" id="KIH68117.1"/>
    </source>
</evidence>
<dbReference type="EMBL" id="KN726462">
    <property type="protein sequence ID" value="KIH68117.1"/>
    <property type="molecule type" value="Genomic_DNA"/>
</dbReference>
<dbReference type="Pfam" id="PF00112">
    <property type="entry name" value="Peptidase_C1"/>
    <property type="match status" value="1"/>
</dbReference>
<dbReference type="SUPFAM" id="SSF54001">
    <property type="entry name" value="Cysteine proteinases"/>
    <property type="match status" value="1"/>
</dbReference>
<gene>
    <name evidence="3" type="ORF">ANCDUO_01555</name>
</gene>
<dbReference type="GO" id="GO:0006508">
    <property type="term" value="P:proteolysis"/>
    <property type="evidence" value="ECO:0007669"/>
    <property type="project" value="UniProtKB-KW"/>
</dbReference>
<name>A0A0C2DYM6_9BILA</name>
<dbReference type="InterPro" id="IPR038765">
    <property type="entry name" value="Papain-like_cys_pep_sf"/>
</dbReference>
<dbReference type="InterPro" id="IPR000668">
    <property type="entry name" value="Peptidase_C1A_C"/>
</dbReference>
<dbReference type="InterPro" id="IPR025660">
    <property type="entry name" value="Pept_his_AS"/>
</dbReference>
<feature type="domain" description="Peptidase C1A papain C-terminal" evidence="2">
    <location>
        <begin position="2"/>
        <end position="84"/>
    </location>
</feature>
<dbReference type="PANTHER" id="PTHR12411">
    <property type="entry name" value="CYSTEINE PROTEASE FAMILY C1-RELATED"/>
    <property type="match status" value="1"/>
</dbReference>
<proteinExistence type="inferred from homology"/>
<dbReference type="InterPro" id="IPR013128">
    <property type="entry name" value="Peptidase_C1A"/>
</dbReference>
<evidence type="ECO:0000313" key="4">
    <source>
        <dbReference type="Proteomes" id="UP000054047"/>
    </source>
</evidence>
<reference evidence="3 4" key="1">
    <citation type="submission" date="2013-12" db="EMBL/GenBank/DDBJ databases">
        <title>Draft genome of the parsitic nematode Ancylostoma duodenale.</title>
        <authorList>
            <person name="Mitreva M."/>
        </authorList>
    </citation>
    <scope>NUCLEOTIDE SEQUENCE [LARGE SCALE GENOMIC DNA]</scope>
    <source>
        <strain evidence="3 4">Zhejiang</strain>
    </source>
</reference>